<keyword evidence="4" id="KW-0460">Magnesium</keyword>
<comment type="pathway">
    <text evidence="6">Organic acid metabolism; propanoate degradation.</text>
</comment>
<evidence type="ECO:0000256" key="3">
    <source>
        <dbReference type="ARBA" id="ARBA00022723"/>
    </source>
</evidence>
<evidence type="ECO:0000256" key="2">
    <source>
        <dbReference type="ARBA" id="ARBA00009282"/>
    </source>
</evidence>
<gene>
    <name evidence="7" type="primary">prpB</name>
    <name evidence="7" type="ORF">TsocGM_02705</name>
</gene>
<organism evidence="7 8">
    <name type="scientific">Tautonia sociabilis</name>
    <dbReference type="NCBI Taxonomy" id="2080755"/>
    <lineage>
        <taxon>Bacteria</taxon>
        <taxon>Pseudomonadati</taxon>
        <taxon>Planctomycetota</taxon>
        <taxon>Planctomycetia</taxon>
        <taxon>Isosphaerales</taxon>
        <taxon>Isosphaeraceae</taxon>
        <taxon>Tautonia</taxon>
    </lineage>
</organism>
<dbReference type="EMBL" id="RYZH01000003">
    <property type="protein sequence ID" value="RUL89340.1"/>
    <property type="molecule type" value="Genomic_DNA"/>
</dbReference>
<evidence type="ECO:0000256" key="5">
    <source>
        <dbReference type="ARBA" id="ARBA00023239"/>
    </source>
</evidence>
<dbReference type="Gene3D" id="3.20.20.60">
    <property type="entry name" value="Phosphoenolpyruvate-binding domains"/>
    <property type="match status" value="1"/>
</dbReference>
<dbReference type="NCBIfam" id="TIGR02317">
    <property type="entry name" value="prpB"/>
    <property type="match status" value="1"/>
</dbReference>
<proteinExistence type="inferred from homology"/>
<comment type="function">
    <text evidence="6">Catalyzes the thermodynamically favored C-C bond cleavage of (2R,3S)-2-methylisocitrate to yield pyruvate and succinate.</text>
</comment>
<keyword evidence="8" id="KW-1185">Reference proteome</keyword>
<dbReference type="GO" id="GO:0046421">
    <property type="term" value="F:methylisocitrate lyase activity"/>
    <property type="evidence" value="ECO:0007669"/>
    <property type="project" value="UniProtKB-EC"/>
</dbReference>
<dbReference type="InterPro" id="IPR018523">
    <property type="entry name" value="Isocitrate_lyase_ph_CS"/>
</dbReference>
<dbReference type="InterPro" id="IPR015813">
    <property type="entry name" value="Pyrv/PenolPyrv_kinase-like_dom"/>
</dbReference>
<dbReference type="Proteomes" id="UP000280296">
    <property type="component" value="Unassembled WGS sequence"/>
</dbReference>
<dbReference type="InterPro" id="IPR040442">
    <property type="entry name" value="Pyrv_kinase-like_dom_sf"/>
</dbReference>
<sequence>MLHARLTSSEKRRSLRSALASGELLRFPGSFSPLVSLLIERIGFEGIYVSGAVLSADLGLPDVGLTTLSEVSRRGHEIARVSNLPAIVDVDTGFGEPLNVARTIQVLEDLGLAGCHLEDQRNPKRCGHLDHKQIVPVEEMTRKIRAAADARRDPDFLLIARTDAAAMEGIDAAIERGHRYIEAGADALFPEALRDRREFERYREAVDVPLIANMTEFGKSELLPVSTLRELEYNIVLYPVSALRLAMFAVESGLRRIADEGTQVGLIGAMQTRRDLYALLDYEAYTAFDRDLFDFSTPE</sequence>
<dbReference type="Pfam" id="PF13714">
    <property type="entry name" value="PEP_mutase"/>
    <property type="match status" value="1"/>
</dbReference>
<dbReference type="PROSITE" id="PS00161">
    <property type="entry name" value="ISOCITRATE_LYASE"/>
    <property type="match status" value="1"/>
</dbReference>
<dbReference type="InterPro" id="IPR039556">
    <property type="entry name" value="ICL/PEPM"/>
</dbReference>
<evidence type="ECO:0000313" key="8">
    <source>
        <dbReference type="Proteomes" id="UP000280296"/>
    </source>
</evidence>
<dbReference type="CDD" id="cd00377">
    <property type="entry name" value="ICL_PEPM"/>
    <property type="match status" value="1"/>
</dbReference>
<dbReference type="UniPathway" id="UPA00946"/>
<comment type="caution">
    <text evidence="7">The sequence shown here is derived from an EMBL/GenBank/DDBJ whole genome shotgun (WGS) entry which is preliminary data.</text>
</comment>
<evidence type="ECO:0000256" key="1">
    <source>
        <dbReference type="ARBA" id="ARBA00001946"/>
    </source>
</evidence>
<dbReference type="InterPro" id="IPR012695">
    <property type="entry name" value="PrpB"/>
</dbReference>
<dbReference type="AlphaFoldDB" id="A0A432MPT0"/>
<comment type="cofactor">
    <cofactor evidence="1">
        <name>Mg(2+)</name>
        <dbReference type="ChEBI" id="CHEBI:18420"/>
    </cofactor>
</comment>
<name>A0A432MPT0_9BACT</name>
<dbReference type="GO" id="GO:0019629">
    <property type="term" value="P:propionate catabolic process, 2-methylcitrate cycle"/>
    <property type="evidence" value="ECO:0007669"/>
    <property type="project" value="InterPro"/>
</dbReference>
<dbReference type="EC" id="4.1.3.30" evidence="6"/>
<dbReference type="SUPFAM" id="SSF51621">
    <property type="entry name" value="Phosphoenolpyruvate/pyruvate domain"/>
    <property type="match status" value="1"/>
</dbReference>
<dbReference type="GO" id="GO:0046872">
    <property type="term" value="F:metal ion binding"/>
    <property type="evidence" value="ECO:0007669"/>
    <property type="project" value="UniProtKB-KW"/>
</dbReference>
<dbReference type="OrthoDB" id="8629576at2"/>
<protein>
    <recommendedName>
        <fullName evidence="6">Methylisocitrate lyase</fullName>
        <ecNumber evidence="6">4.1.3.30</ecNumber>
    </recommendedName>
</protein>
<evidence type="ECO:0000313" key="7">
    <source>
        <dbReference type="EMBL" id="RUL89340.1"/>
    </source>
</evidence>
<dbReference type="PANTHER" id="PTHR42905">
    <property type="entry name" value="PHOSPHOENOLPYRUVATE CARBOXYLASE"/>
    <property type="match status" value="1"/>
</dbReference>
<keyword evidence="5 6" id="KW-0456">Lyase</keyword>
<keyword evidence="3" id="KW-0479">Metal-binding</keyword>
<reference evidence="7 8" key="1">
    <citation type="submission" date="2018-12" db="EMBL/GenBank/DDBJ databases">
        <authorList>
            <person name="Toschakov S.V."/>
        </authorList>
    </citation>
    <scope>NUCLEOTIDE SEQUENCE [LARGE SCALE GENOMIC DNA]</scope>
    <source>
        <strain evidence="7 8">GM2012</strain>
    </source>
</reference>
<evidence type="ECO:0000256" key="6">
    <source>
        <dbReference type="RuleBase" id="RU361121"/>
    </source>
</evidence>
<reference evidence="7 8" key="2">
    <citation type="submission" date="2019-01" db="EMBL/GenBank/DDBJ databases">
        <title>Tautonia sociabilis, a novel thermotolerant planctomycete of Isosphaeraceae family, isolated from a 4000 m deep subterranean habitat.</title>
        <authorList>
            <person name="Kovaleva O.L."/>
            <person name="Elcheninov A.G."/>
            <person name="Van Heerden E."/>
            <person name="Toshchakov S.V."/>
            <person name="Novikov A."/>
            <person name="Bonch-Osmolovskaya E.A."/>
            <person name="Kublanov I.V."/>
        </authorList>
    </citation>
    <scope>NUCLEOTIDE SEQUENCE [LARGE SCALE GENOMIC DNA]</scope>
    <source>
        <strain evidence="7 8">GM2012</strain>
    </source>
</reference>
<accession>A0A432MPT0</accession>
<comment type="catalytic activity">
    <reaction evidence="6">
        <text>(2S,3R)-3-hydroxybutane-1,2,3-tricarboxylate = pyruvate + succinate</text>
        <dbReference type="Rhea" id="RHEA:16809"/>
        <dbReference type="ChEBI" id="CHEBI:15361"/>
        <dbReference type="ChEBI" id="CHEBI:30031"/>
        <dbReference type="ChEBI" id="CHEBI:57429"/>
        <dbReference type="EC" id="4.1.3.30"/>
    </reaction>
</comment>
<comment type="similarity">
    <text evidence="2 6">Belongs to the isocitrate lyase/PEP mutase superfamily. Methylisocitrate lyase family.</text>
</comment>
<dbReference type="PANTHER" id="PTHR42905:SF5">
    <property type="entry name" value="CARBOXYVINYL-CARBOXYPHOSPHONATE PHOSPHORYLMUTASE, CHLOROPLASTIC"/>
    <property type="match status" value="1"/>
</dbReference>
<evidence type="ECO:0000256" key="4">
    <source>
        <dbReference type="ARBA" id="ARBA00022842"/>
    </source>
</evidence>
<dbReference type="RefSeq" id="WP_126723776.1">
    <property type="nucleotide sequence ID" value="NZ_RYZH01000003.1"/>
</dbReference>